<evidence type="ECO:0000256" key="1">
    <source>
        <dbReference type="ARBA" id="ARBA00004141"/>
    </source>
</evidence>
<feature type="transmembrane region" description="Helical" evidence="6">
    <location>
        <begin position="115"/>
        <end position="137"/>
    </location>
</feature>
<feature type="transmembrane region" description="Helical" evidence="6">
    <location>
        <begin position="205"/>
        <end position="228"/>
    </location>
</feature>
<keyword evidence="3 6" id="KW-1133">Transmembrane helix</keyword>
<feature type="transmembrane region" description="Helical" evidence="6">
    <location>
        <begin position="40"/>
        <end position="57"/>
    </location>
</feature>
<dbReference type="InterPro" id="IPR049326">
    <property type="entry name" value="Rhodopsin_dom_fungi"/>
</dbReference>
<dbReference type="AlphaFoldDB" id="A0A9N9PUM7"/>
<gene>
    <name evidence="8" type="ORF">HYALB_00009110</name>
</gene>
<sequence length="351" mass="40221">MLFSFIKWVQEVDPTWRIAMVQGPSKLVPLETSNTYLPEMWTLFTVALLVVTIRYAVRIRTVGCRGFESDDYVALVFISCCAINMAVVQITYYTGANIIITAELAETLPDRDIKILEFGSLLEFISWYTYSGCLWTLKFKVLCFYRRLKSHLWWNNTTLKILFWVTGLSFVFLALSISFTCRPYSANWQIKPFPGPECVFRPQNFWITVIFNVLTDFAIMSIPLPIIWHLRASRMRKIGVSLLLLSGIFMISLAVIRAAKTLNGKPSVININRWGWREIIVGTVAVNAPVLAPIFTRAFWRKGSYRPFTPPDPGLRRLSTRKPPALESIVFGHYTDDPDEGHELSNLEGEE</sequence>
<feature type="transmembrane region" description="Helical" evidence="6">
    <location>
        <begin position="279"/>
        <end position="300"/>
    </location>
</feature>
<feature type="transmembrane region" description="Helical" evidence="6">
    <location>
        <begin position="158"/>
        <end position="185"/>
    </location>
</feature>
<evidence type="ECO:0000256" key="5">
    <source>
        <dbReference type="ARBA" id="ARBA00038359"/>
    </source>
</evidence>
<comment type="subcellular location">
    <subcellularLocation>
        <location evidence="1">Membrane</location>
        <topology evidence="1">Multi-pass membrane protein</topology>
    </subcellularLocation>
</comment>
<dbReference type="GO" id="GO:0016020">
    <property type="term" value="C:membrane"/>
    <property type="evidence" value="ECO:0007669"/>
    <property type="project" value="UniProtKB-SubCell"/>
</dbReference>
<evidence type="ECO:0000313" key="8">
    <source>
        <dbReference type="EMBL" id="CAG8975703.1"/>
    </source>
</evidence>
<dbReference type="Proteomes" id="UP000701801">
    <property type="component" value="Unassembled WGS sequence"/>
</dbReference>
<dbReference type="PANTHER" id="PTHR33048:SF47">
    <property type="entry name" value="INTEGRAL MEMBRANE PROTEIN-RELATED"/>
    <property type="match status" value="1"/>
</dbReference>
<dbReference type="InterPro" id="IPR052337">
    <property type="entry name" value="SAT4-like"/>
</dbReference>
<evidence type="ECO:0000256" key="4">
    <source>
        <dbReference type="ARBA" id="ARBA00023136"/>
    </source>
</evidence>
<dbReference type="OrthoDB" id="4329349at2759"/>
<evidence type="ECO:0000313" key="9">
    <source>
        <dbReference type="Proteomes" id="UP000701801"/>
    </source>
</evidence>
<dbReference type="PANTHER" id="PTHR33048">
    <property type="entry name" value="PTH11-LIKE INTEGRAL MEMBRANE PROTEIN (AFU_ORTHOLOGUE AFUA_5G11245)"/>
    <property type="match status" value="1"/>
</dbReference>
<dbReference type="EMBL" id="CAJVRM010000148">
    <property type="protein sequence ID" value="CAG8975703.1"/>
    <property type="molecule type" value="Genomic_DNA"/>
</dbReference>
<feature type="transmembrane region" description="Helical" evidence="6">
    <location>
        <begin position="240"/>
        <end position="259"/>
    </location>
</feature>
<evidence type="ECO:0000256" key="3">
    <source>
        <dbReference type="ARBA" id="ARBA00022989"/>
    </source>
</evidence>
<feature type="transmembrane region" description="Helical" evidence="6">
    <location>
        <begin position="72"/>
        <end position="95"/>
    </location>
</feature>
<evidence type="ECO:0000256" key="6">
    <source>
        <dbReference type="SAM" id="Phobius"/>
    </source>
</evidence>
<protein>
    <recommendedName>
        <fullName evidence="7">Rhodopsin domain-containing protein</fullName>
    </recommendedName>
</protein>
<dbReference type="Pfam" id="PF20684">
    <property type="entry name" value="Fung_rhodopsin"/>
    <property type="match status" value="1"/>
</dbReference>
<organism evidence="8 9">
    <name type="scientific">Hymenoscyphus albidus</name>
    <dbReference type="NCBI Taxonomy" id="595503"/>
    <lineage>
        <taxon>Eukaryota</taxon>
        <taxon>Fungi</taxon>
        <taxon>Dikarya</taxon>
        <taxon>Ascomycota</taxon>
        <taxon>Pezizomycotina</taxon>
        <taxon>Leotiomycetes</taxon>
        <taxon>Helotiales</taxon>
        <taxon>Helotiaceae</taxon>
        <taxon>Hymenoscyphus</taxon>
    </lineage>
</organism>
<keyword evidence="2 6" id="KW-0812">Transmembrane</keyword>
<reference evidence="8" key="1">
    <citation type="submission" date="2021-07" db="EMBL/GenBank/DDBJ databases">
        <authorList>
            <person name="Durling M."/>
        </authorList>
    </citation>
    <scope>NUCLEOTIDE SEQUENCE</scope>
</reference>
<evidence type="ECO:0000256" key="2">
    <source>
        <dbReference type="ARBA" id="ARBA00022692"/>
    </source>
</evidence>
<name>A0A9N9PUM7_9HELO</name>
<keyword evidence="4 6" id="KW-0472">Membrane</keyword>
<evidence type="ECO:0000259" key="7">
    <source>
        <dbReference type="Pfam" id="PF20684"/>
    </source>
</evidence>
<feature type="domain" description="Rhodopsin" evidence="7">
    <location>
        <begin position="54"/>
        <end position="296"/>
    </location>
</feature>
<keyword evidence="9" id="KW-1185">Reference proteome</keyword>
<proteinExistence type="inferred from homology"/>
<comment type="similarity">
    <text evidence="5">Belongs to the SAT4 family.</text>
</comment>
<accession>A0A9N9PUM7</accession>
<comment type="caution">
    <text evidence="8">The sequence shown here is derived from an EMBL/GenBank/DDBJ whole genome shotgun (WGS) entry which is preliminary data.</text>
</comment>